<keyword evidence="2" id="KW-0614">Plasmid</keyword>
<evidence type="ECO:0000313" key="3">
    <source>
        <dbReference type="Proteomes" id="UP000594903"/>
    </source>
</evidence>
<proteinExistence type="predicted"/>
<evidence type="ECO:0000313" key="2">
    <source>
        <dbReference type="EMBL" id="QPT38924.1"/>
    </source>
</evidence>
<dbReference type="RefSeq" id="WP_156813068.1">
    <property type="nucleotide sequence ID" value="NZ_CP065724.1"/>
</dbReference>
<sequence>MPSGSASPGKGTLRRHPHPFGARAAPCAPHAASGDALARASPTGKPGLPRPIDE</sequence>
<feature type="compositionally biased region" description="Low complexity" evidence="1">
    <location>
        <begin position="22"/>
        <end position="36"/>
    </location>
</feature>
<geneLocation type="plasmid" evidence="2 3">
    <name>unnamed</name>
</geneLocation>
<gene>
    <name evidence="2" type="ORF">I6G29_00125</name>
</gene>
<accession>A0A7T3EV93</accession>
<reference evidence="2 3" key="1">
    <citation type="submission" date="2020-12" db="EMBL/GenBank/DDBJ databases">
        <title>FDA dAtabase for Regulatory Grade micrObial Sequences (FDA-ARGOS): Supporting development and validation of Infectious Disease Dx tests.</title>
        <authorList>
            <person name="Sproer C."/>
            <person name="Gronow S."/>
            <person name="Severitt S."/>
            <person name="Schroder I."/>
            <person name="Tallon L."/>
            <person name="Sadzewicz L."/>
            <person name="Zhao X."/>
            <person name="Boylan J."/>
            <person name="Ott S."/>
            <person name="Bowen H."/>
            <person name="Vavikolanu K."/>
            <person name="Mehta A."/>
            <person name="Aluvathingal J."/>
            <person name="Nadendla S."/>
            <person name="Lowell S."/>
            <person name="Myers T."/>
            <person name="Yan Y."/>
            <person name="Sichtig H."/>
        </authorList>
    </citation>
    <scope>NUCLEOTIDE SEQUENCE [LARGE SCALE GENOMIC DNA]</scope>
    <source>
        <strain evidence="2 3">FDAARGOS_872</strain>
        <plasmid evidence="2 3">unnamed</plasmid>
    </source>
</reference>
<organism evidence="2 3">
    <name type="scientific">Oligella ureolytica</name>
    <dbReference type="NCBI Taxonomy" id="90244"/>
    <lineage>
        <taxon>Bacteria</taxon>
        <taxon>Pseudomonadati</taxon>
        <taxon>Pseudomonadota</taxon>
        <taxon>Betaproteobacteria</taxon>
        <taxon>Burkholderiales</taxon>
        <taxon>Alcaligenaceae</taxon>
        <taxon>Oligella</taxon>
    </lineage>
</organism>
<name>A0A7T3EV93_9BURK</name>
<dbReference type="Proteomes" id="UP000594903">
    <property type="component" value="Plasmid unnamed"/>
</dbReference>
<dbReference type="EMBL" id="CP065724">
    <property type="protein sequence ID" value="QPT38924.1"/>
    <property type="molecule type" value="Genomic_DNA"/>
</dbReference>
<protein>
    <submittedName>
        <fullName evidence="2">Uncharacterized protein</fullName>
    </submittedName>
</protein>
<keyword evidence="3" id="KW-1185">Reference proteome</keyword>
<evidence type="ECO:0000256" key="1">
    <source>
        <dbReference type="SAM" id="MobiDB-lite"/>
    </source>
</evidence>
<feature type="region of interest" description="Disordered" evidence="1">
    <location>
        <begin position="1"/>
        <end position="54"/>
    </location>
</feature>